<dbReference type="Pfam" id="PF01734">
    <property type="entry name" value="Patatin"/>
    <property type="match status" value="1"/>
</dbReference>
<dbReference type="AlphaFoldDB" id="A0A4R6JQ13"/>
<feature type="short sequence motif" description="DGA/G" evidence="4">
    <location>
        <begin position="208"/>
        <end position="210"/>
    </location>
</feature>
<evidence type="ECO:0000256" key="1">
    <source>
        <dbReference type="ARBA" id="ARBA00022801"/>
    </source>
</evidence>
<name>A0A4R6JQ13_9ACTN</name>
<dbReference type="PANTHER" id="PTHR14226">
    <property type="entry name" value="NEUROPATHY TARGET ESTERASE/SWISS CHEESE D.MELANOGASTER"/>
    <property type="match status" value="1"/>
</dbReference>
<sequence>MVSGMSGERVGLVLGGGGILGAAWMIGGLAALEDRIGRPLGECDVIVGTSAGSIVAAALRLGLTPAQLVAHQLGEGEDHLPGAHEFQHDSGRLPPPPRVRFGSARMLATAALAPHSVHPRALASAFVPQGRAQHHTLRRYLETMVSHDPHHWPERDTWIVGVDYERGRRVVFGRPGSPQVPLPDAVVASCSIPGWHSPAVIGDRRYVDGGVRSVVSLDLLQGQRLDEVYVLAPMASYSTDRPIRPSWRVERALRQVFAAQVSLERRKVERSGARVTVITPGHDDLRALGINLMDGRRRHDVLRTAQATVPAALAGAGAR</sequence>
<proteinExistence type="predicted"/>
<comment type="caution">
    <text evidence="7">The sequence shown here is derived from an EMBL/GenBank/DDBJ whole genome shotgun (WGS) entry which is preliminary data.</text>
</comment>
<evidence type="ECO:0000256" key="3">
    <source>
        <dbReference type="ARBA" id="ARBA00023098"/>
    </source>
</evidence>
<dbReference type="InterPro" id="IPR002641">
    <property type="entry name" value="PNPLA_dom"/>
</dbReference>
<evidence type="ECO:0000313" key="7">
    <source>
        <dbReference type="EMBL" id="TDO36705.1"/>
    </source>
</evidence>
<dbReference type="GO" id="GO:0016042">
    <property type="term" value="P:lipid catabolic process"/>
    <property type="evidence" value="ECO:0007669"/>
    <property type="project" value="UniProtKB-UniRule"/>
</dbReference>
<feature type="short sequence motif" description="GXSXG" evidence="4">
    <location>
        <begin position="48"/>
        <end position="52"/>
    </location>
</feature>
<dbReference type="EMBL" id="SNWR01000001">
    <property type="protein sequence ID" value="TDO36705.1"/>
    <property type="molecule type" value="Genomic_DNA"/>
</dbReference>
<keyword evidence="5" id="KW-0472">Membrane</keyword>
<keyword evidence="1 4" id="KW-0378">Hydrolase</keyword>
<keyword evidence="5" id="KW-0812">Transmembrane</keyword>
<keyword evidence="2 4" id="KW-0442">Lipid degradation</keyword>
<gene>
    <name evidence="7" type="ORF">C8E87_0286</name>
</gene>
<evidence type="ECO:0000313" key="8">
    <source>
        <dbReference type="Proteomes" id="UP000294901"/>
    </source>
</evidence>
<evidence type="ECO:0000256" key="5">
    <source>
        <dbReference type="SAM" id="Phobius"/>
    </source>
</evidence>
<dbReference type="GO" id="GO:0016787">
    <property type="term" value="F:hydrolase activity"/>
    <property type="evidence" value="ECO:0007669"/>
    <property type="project" value="UniProtKB-UniRule"/>
</dbReference>
<evidence type="ECO:0000256" key="2">
    <source>
        <dbReference type="ARBA" id="ARBA00022963"/>
    </source>
</evidence>
<reference evidence="7 8" key="1">
    <citation type="submission" date="2019-03" db="EMBL/GenBank/DDBJ databases">
        <title>Sequencing the genomes of 1000 actinobacteria strains.</title>
        <authorList>
            <person name="Klenk H.-P."/>
        </authorList>
    </citation>
    <scope>NUCLEOTIDE SEQUENCE [LARGE SCALE GENOMIC DNA]</scope>
    <source>
        <strain evidence="7 8">DSM 43805</strain>
    </source>
</reference>
<dbReference type="InterPro" id="IPR016035">
    <property type="entry name" value="Acyl_Trfase/lysoPLipase"/>
</dbReference>
<dbReference type="PANTHER" id="PTHR14226:SF57">
    <property type="entry name" value="BLR7027 PROTEIN"/>
    <property type="match status" value="1"/>
</dbReference>
<feature type="short sequence motif" description="GXGXXG" evidence="4">
    <location>
        <begin position="16"/>
        <end position="21"/>
    </location>
</feature>
<dbReference type="InterPro" id="IPR050301">
    <property type="entry name" value="NTE"/>
</dbReference>
<feature type="transmembrane region" description="Helical" evidence="5">
    <location>
        <begin position="12"/>
        <end position="32"/>
    </location>
</feature>
<dbReference type="SUPFAM" id="SSF52151">
    <property type="entry name" value="FabD/lysophospholipase-like"/>
    <property type="match status" value="1"/>
</dbReference>
<evidence type="ECO:0000256" key="4">
    <source>
        <dbReference type="PROSITE-ProRule" id="PRU01161"/>
    </source>
</evidence>
<keyword evidence="3 4" id="KW-0443">Lipid metabolism</keyword>
<organism evidence="7 8">
    <name type="scientific">Paractinoplanes brasiliensis</name>
    <dbReference type="NCBI Taxonomy" id="52695"/>
    <lineage>
        <taxon>Bacteria</taxon>
        <taxon>Bacillati</taxon>
        <taxon>Actinomycetota</taxon>
        <taxon>Actinomycetes</taxon>
        <taxon>Micromonosporales</taxon>
        <taxon>Micromonosporaceae</taxon>
        <taxon>Paractinoplanes</taxon>
    </lineage>
</organism>
<keyword evidence="8" id="KW-1185">Reference proteome</keyword>
<feature type="active site" description="Proton acceptor" evidence="4">
    <location>
        <position position="208"/>
    </location>
</feature>
<evidence type="ECO:0000259" key="6">
    <source>
        <dbReference type="PROSITE" id="PS51635"/>
    </source>
</evidence>
<protein>
    <submittedName>
        <fullName evidence="7">NTE family protein</fullName>
    </submittedName>
</protein>
<dbReference type="Proteomes" id="UP000294901">
    <property type="component" value="Unassembled WGS sequence"/>
</dbReference>
<feature type="domain" description="PNPLA" evidence="6">
    <location>
        <begin position="12"/>
        <end position="221"/>
    </location>
</feature>
<dbReference type="PROSITE" id="PS51635">
    <property type="entry name" value="PNPLA"/>
    <property type="match status" value="1"/>
</dbReference>
<accession>A0A4R6JQ13</accession>
<dbReference type="Gene3D" id="3.40.1090.10">
    <property type="entry name" value="Cytosolic phospholipase A2 catalytic domain"/>
    <property type="match status" value="2"/>
</dbReference>
<keyword evidence="5" id="KW-1133">Transmembrane helix</keyword>
<feature type="active site" description="Nucleophile" evidence="4">
    <location>
        <position position="50"/>
    </location>
</feature>